<dbReference type="Pfam" id="PF26520">
    <property type="entry name" value="MftB_chaperone"/>
    <property type="match status" value="1"/>
</dbReference>
<evidence type="ECO:0000313" key="2">
    <source>
        <dbReference type="EMBL" id="AIY19188.2"/>
    </source>
</evidence>
<proteinExistence type="predicted"/>
<sequence>MHEPRERAPGRARRRGPHRGGLDRRHVRRLLMDALLGEPWTLSPSVALRPEPFGALAYHFGNRKLTFLKRPELVAVVRGLAAAPDVRTALENAGVPASQHPAYAAALRGLAATDMIRPRPDGATAEEKSA</sequence>
<name>A0A0A1DRJ2_NOCSI</name>
<organism evidence="2 3">
    <name type="scientific">Nocardioides simplex</name>
    <name type="common">Arthrobacter simplex</name>
    <dbReference type="NCBI Taxonomy" id="2045"/>
    <lineage>
        <taxon>Bacteria</taxon>
        <taxon>Bacillati</taxon>
        <taxon>Actinomycetota</taxon>
        <taxon>Actinomycetes</taxon>
        <taxon>Propionibacteriales</taxon>
        <taxon>Nocardioidaceae</taxon>
        <taxon>Pimelobacter</taxon>
    </lineage>
</organism>
<dbReference type="STRING" id="2045.KR76_24770"/>
<dbReference type="Proteomes" id="UP000030300">
    <property type="component" value="Chromosome"/>
</dbReference>
<keyword evidence="3" id="KW-1185">Reference proteome</keyword>
<dbReference type="EMBL" id="CP009896">
    <property type="protein sequence ID" value="AIY19188.2"/>
    <property type="molecule type" value="Genomic_DNA"/>
</dbReference>
<accession>A0A0A1DRJ2</accession>
<dbReference type="InterPro" id="IPR023850">
    <property type="entry name" value="MftB"/>
</dbReference>
<reference evidence="2 3" key="1">
    <citation type="journal article" date="2015" name="Genome Announc.">
        <title>Complete Genome Sequence of Steroid-Transforming Nocardioides simplex VKM Ac-2033D.</title>
        <authorList>
            <person name="Shtratnikova V.Y."/>
            <person name="Schelkunov M.I."/>
            <person name="Pekov Y.A."/>
            <person name="Fokina V.V."/>
            <person name="Logacheva M.D."/>
            <person name="Sokolov S.L."/>
            <person name="Bragin E.Y."/>
            <person name="Ashapkin V.V."/>
            <person name="Donova M.V."/>
        </authorList>
    </citation>
    <scope>NUCLEOTIDE SEQUENCE [LARGE SCALE GENOMIC DNA]</scope>
    <source>
        <strain evidence="2 3">VKM Ac-2033D</strain>
    </source>
</reference>
<dbReference type="eggNOG" id="COG0535">
    <property type="taxonomic scope" value="Bacteria"/>
</dbReference>
<evidence type="ECO:0000313" key="3">
    <source>
        <dbReference type="Proteomes" id="UP000030300"/>
    </source>
</evidence>
<dbReference type="NCBIfam" id="TIGR03967">
    <property type="entry name" value="mycofact_MftB"/>
    <property type="match status" value="1"/>
</dbReference>
<evidence type="ECO:0000256" key="1">
    <source>
        <dbReference type="SAM" id="MobiDB-lite"/>
    </source>
</evidence>
<dbReference type="KEGG" id="psim:KR76_24770"/>
<gene>
    <name evidence="2" type="ORF">KR76_24770</name>
</gene>
<dbReference type="HOGENOM" id="CLU_159310_0_0_11"/>
<protein>
    <submittedName>
        <fullName evidence="2">Mycofactocin system small protein</fullName>
    </submittedName>
</protein>
<dbReference type="AlphaFoldDB" id="A0A0A1DRJ2"/>
<feature type="region of interest" description="Disordered" evidence="1">
    <location>
        <begin position="1"/>
        <end position="24"/>
    </location>
</feature>